<feature type="non-terminal residue" evidence="2">
    <location>
        <position position="90"/>
    </location>
</feature>
<name>A0A821E5C2_9BILA</name>
<evidence type="ECO:0000313" key="2">
    <source>
        <dbReference type="EMBL" id="CAF4630045.1"/>
    </source>
</evidence>
<reference evidence="2" key="1">
    <citation type="submission" date="2021-02" db="EMBL/GenBank/DDBJ databases">
        <authorList>
            <person name="Nowell W R."/>
        </authorList>
    </citation>
    <scope>NUCLEOTIDE SEQUENCE</scope>
</reference>
<evidence type="ECO:0000256" key="1">
    <source>
        <dbReference type="SAM" id="Coils"/>
    </source>
</evidence>
<dbReference type="Proteomes" id="UP000663851">
    <property type="component" value="Unassembled WGS sequence"/>
</dbReference>
<organism evidence="2 3">
    <name type="scientific">Rotaria socialis</name>
    <dbReference type="NCBI Taxonomy" id="392032"/>
    <lineage>
        <taxon>Eukaryota</taxon>
        <taxon>Metazoa</taxon>
        <taxon>Spiralia</taxon>
        <taxon>Gnathifera</taxon>
        <taxon>Rotifera</taxon>
        <taxon>Eurotatoria</taxon>
        <taxon>Bdelloidea</taxon>
        <taxon>Philodinida</taxon>
        <taxon>Philodinidae</taxon>
        <taxon>Rotaria</taxon>
    </lineage>
</organism>
<sequence>AIQSVPAPEVMAQSVASPLPEKTAANELKPEIPAAAASVAADEIKSEVAAAEAQCKLAEEGRREIDVEVVYVVGPAVVAYEEERGDVALL</sequence>
<comment type="caution">
    <text evidence="2">The sequence shown here is derived from an EMBL/GenBank/DDBJ whole genome shotgun (WGS) entry which is preliminary data.</text>
</comment>
<feature type="non-terminal residue" evidence="2">
    <location>
        <position position="1"/>
    </location>
</feature>
<protein>
    <submittedName>
        <fullName evidence="2">Uncharacterized protein</fullName>
    </submittedName>
</protein>
<dbReference type="EMBL" id="CAJOBO010018087">
    <property type="protein sequence ID" value="CAF4630045.1"/>
    <property type="molecule type" value="Genomic_DNA"/>
</dbReference>
<gene>
    <name evidence="2" type="ORF">HFQ381_LOCUS34651</name>
</gene>
<keyword evidence="1" id="KW-0175">Coiled coil</keyword>
<feature type="coiled-coil region" evidence="1">
    <location>
        <begin position="34"/>
        <end position="61"/>
    </location>
</feature>
<accession>A0A821E5C2</accession>
<proteinExistence type="predicted"/>
<dbReference type="AlphaFoldDB" id="A0A821E5C2"/>
<evidence type="ECO:0000313" key="3">
    <source>
        <dbReference type="Proteomes" id="UP000663851"/>
    </source>
</evidence>